<gene>
    <name evidence="1" type="ORF">QFC21_006616</name>
</gene>
<sequence>MRQISYDDTIVIDPDSSFVSWEGRGGSTSKSTHLKGSADIGSVCRELSEEVDPAAGCGALSSFMSSHSRASSQSAYGGAGNAFEDQKKTAYLNNLGVALGPFGLGSAGSSPVFTNVSGGYSIAPTDDPDPLSEWDYGKSQPSNTEKGRREEKTISQQEDVPDDNPPTYSGEWMADPHIEDHAVTATDLADAQNGLFLRDEQGVVWWHNAIGRYFSRRKRNRMNWKNKFAGVTKSGKHCPERHIVSAIKKVRAVDMGGRRGGNGLPNYEEYEDSQNTGRFPSTSGWSQSGSSSKRSSEKKYDNNSLYSERWGDDKPTVEWHHPGMGSAAEFRSQRDKREGETSSKGVASSLYDMQYDMGK</sequence>
<comment type="caution">
    <text evidence="1">The sequence shown here is derived from an EMBL/GenBank/DDBJ whole genome shotgun (WGS) entry which is preliminary data.</text>
</comment>
<organism evidence="1 2">
    <name type="scientific">Naganishia friedmannii</name>
    <dbReference type="NCBI Taxonomy" id="89922"/>
    <lineage>
        <taxon>Eukaryota</taxon>
        <taxon>Fungi</taxon>
        <taxon>Dikarya</taxon>
        <taxon>Basidiomycota</taxon>
        <taxon>Agaricomycotina</taxon>
        <taxon>Tremellomycetes</taxon>
        <taxon>Filobasidiales</taxon>
        <taxon>Filobasidiaceae</taxon>
        <taxon>Naganishia</taxon>
    </lineage>
</organism>
<evidence type="ECO:0000313" key="2">
    <source>
        <dbReference type="Proteomes" id="UP001227268"/>
    </source>
</evidence>
<accession>A0ACC2V0P8</accession>
<protein>
    <submittedName>
        <fullName evidence="1">Uncharacterized protein</fullName>
    </submittedName>
</protein>
<name>A0ACC2V0P8_9TREE</name>
<evidence type="ECO:0000313" key="1">
    <source>
        <dbReference type="EMBL" id="KAJ9092904.1"/>
    </source>
</evidence>
<dbReference type="Proteomes" id="UP001227268">
    <property type="component" value="Unassembled WGS sequence"/>
</dbReference>
<reference evidence="1" key="1">
    <citation type="submission" date="2023-04" db="EMBL/GenBank/DDBJ databases">
        <title>Draft Genome sequencing of Naganishia species isolated from polar environments using Oxford Nanopore Technology.</title>
        <authorList>
            <person name="Leo P."/>
            <person name="Venkateswaran K."/>
        </authorList>
    </citation>
    <scope>NUCLEOTIDE SEQUENCE</scope>
    <source>
        <strain evidence="1">MNA-CCFEE 5423</strain>
    </source>
</reference>
<proteinExistence type="predicted"/>
<dbReference type="EMBL" id="JASBWT010000034">
    <property type="protein sequence ID" value="KAJ9092904.1"/>
    <property type="molecule type" value="Genomic_DNA"/>
</dbReference>
<keyword evidence="2" id="KW-1185">Reference proteome</keyword>